<feature type="transmembrane region" description="Helical" evidence="13">
    <location>
        <begin position="6"/>
        <end position="31"/>
    </location>
</feature>
<dbReference type="GO" id="GO:0031966">
    <property type="term" value="C:mitochondrial membrane"/>
    <property type="evidence" value="ECO:0007669"/>
    <property type="project" value="UniProtKB-SubCell"/>
</dbReference>
<dbReference type="AlphaFoldDB" id="A0A0S2MR73"/>
<evidence type="ECO:0000256" key="7">
    <source>
        <dbReference type="ARBA" id="ARBA00022781"/>
    </source>
</evidence>
<name>A0A0S2MR73_9CUCU</name>
<keyword evidence="5 12" id="KW-0138">CF(0)</keyword>
<keyword evidence="10 12" id="KW-0496">Mitochondrion</keyword>
<protein>
    <recommendedName>
        <fullName evidence="12">ATP synthase complex subunit 8</fullName>
    </recommendedName>
</protein>
<reference evidence="14" key="1">
    <citation type="submission" date="2012-06" db="EMBL/GenBank/DDBJ databases">
        <title>Mitogenomics of the Coleoptera under dense taxon sampling.</title>
        <authorList>
            <person name="Timmermans M.J.T.N."/>
            <person name="Lim J."/>
            <person name="Dodsworth S."/>
            <person name="Haran J."/>
            <person name="Ahrens D."/>
            <person name="Bocak L."/>
            <person name="London A."/>
            <person name="Culverwell L."/>
            <person name="Vogler A.P."/>
        </authorList>
    </citation>
    <scope>NUCLEOTIDE SEQUENCE</scope>
</reference>
<evidence type="ECO:0000256" key="3">
    <source>
        <dbReference type="ARBA" id="ARBA00011291"/>
    </source>
</evidence>
<keyword evidence="4 12" id="KW-0813">Transport</keyword>
<dbReference type="Pfam" id="PF00895">
    <property type="entry name" value="ATP-synt_8"/>
    <property type="match status" value="1"/>
</dbReference>
<comment type="subcellular location">
    <subcellularLocation>
        <location evidence="1 12">Mitochondrion membrane</location>
        <topology evidence="1 12">Single-pass membrane protein</topology>
    </subcellularLocation>
</comment>
<evidence type="ECO:0000256" key="11">
    <source>
        <dbReference type="ARBA" id="ARBA00023136"/>
    </source>
</evidence>
<dbReference type="GO" id="GO:0015986">
    <property type="term" value="P:proton motive force-driven ATP synthesis"/>
    <property type="evidence" value="ECO:0007669"/>
    <property type="project" value="InterPro"/>
</dbReference>
<comment type="subunit">
    <text evidence="3">F-type ATPases have 2 components, CF(1) - the catalytic core - and CF(0) - the membrane proton channel.</text>
</comment>
<evidence type="ECO:0000256" key="5">
    <source>
        <dbReference type="ARBA" id="ARBA00022547"/>
    </source>
</evidence>
<proteinExistence type="inferred from homology"/>
<evidence type="ECO:0000256" key="10">
    <source>
        <dbReference type="ARBA" id="ARBA00023128"/>
    </source>
</evidence>
<evidence type="ECO:0000256" key="13">
    <source>
        <dbReference type="SAM" id="Phobius"/>
    </source>
</evidence>
<keyword evidence="8 13" id="KW-1133">Transmembrane helix</keyword>
<sequence>MPQMAPLSWLTLFISFTIIFLLLNSMNYFCFNYKTNLINKNFTKKHSNNWKW</sequence>
<keyword evidence="7 12" id="KW-0375">Hydrogen ion transport</keyword>
<evidence type="ECO:0000256" key="1">
    <source>
        <dbReference type="ARBA" id="ARBA00004304"/>
    </source>
</evidence>
<comment type="similarity">
    <text evidence="2 12">Belongs to the ATPase protein 8 family.</text>
</comment>
<accession>A0A0S2MR73</accession>
<evidence type="ECO:0000256" key="6">
    <source>
        <dbReference type="ARBA" id="ARBA00022692"/>
    </source>
</evidence>
<dbReference type="InterPro" id="IPR001421">
    <property type="entry name" value="ATP8_metazoa"/>
</dbReference>
<evidence type="ECO:0000313" key="14">
    <source>
        <dbReference type="EMBL" id="ALO77221.1"/>
    </source>
</evidence>
<keyword evidence="6 12" id="KW-0812">Transmembrane</keyword>
<evidence type="ECO:0000256" key="9">
    <source>
        <dbReference type="ARBA" id="ARBA00023065"/>
    </source>
</evidence>
<gene>
    <name evidence="14" type="primary">atp8</name>
</gene>
<organism evidence="14">
    <name type="scientific">Phycosecis limbata</name>
    <dbReference type="NCBI Taxonomy" id="1205668"/>
    <lineage>
        <taxon>Eukaryota</taxon>
        <taxon>Metazoa</taxon>
        <taxon>Ecdysozoa</taxon>
        <taxon>Arthropoda</taxon>
        <taxon>Hexapoda</taxon>
        <taxon>Insecta</taxon>
        <taxon>Pterygota</taxon>
        <taxon>Neoptera</taxon>
        <taxon>Endopterygota</taxon>
        <taxon>Coleoptera</taxon>
        <taxon>Polyphaga</taxon>
        <taxon>Cucujiformia</taxon>
        <taxon>Phycosecidae</taxon>
        <taxon>Phycosecis</taxon>
    </lineage>
</organism>
<dbReference type="GO" id="GO:0045259">
    <property type="term" value="C:proton-transporting ATP synthase complex"/>
    <property type="evidence" value="ECO:0007669"/>
    <property type="project" value="UniProtKB-KW"/>
</dbReference>
<evidence type="ECO:0000256" key="12">
    <source>
        <dbReference type="RuleBase" id="RU003661"/>
    </source>
</evidence>
<dbReference type="EMBL" id="JX412820">
    <property type="protein sequence ID" value="ALO77221.1"/>
    <property type="molecule type" value="Genomic_DNA"/>
</dbReference>
<geneLocation type="mitochondrion" evidence="14"/>
<keyword evidence="9 12" id="KW-0406">Ion transport</keyword>
<dbReference type="GO" id="GO:0015078">
    <property type="term" value="F:proton transmembrane transporter activity"/>
    <property type="evidence" value="ECO:0007669"/>
    <property type="project" value="InterPro"/>
</dbReference>
<keyword evidence="11 13" id="KW-0472">Membrane</keyword>
<evidence type="ECO:0000256" key="4">
    <source>
        <dbReference type="ARBA" id="ARBA00022448"/>
    </source>
</evidence>
<evidence type="ECO:0000256" key="2">
    <source>
        <dbReference type="ARBA" id="ARBA00008892"/>
    </source>
</evidence>
<evidence type="ECO:0000256" key="8">
    <source>
        <dbReference type="ARBA" id="ARBA00022989"/>
    </source>
</evidence>